<keyword evidence="7" id="KW-1185">Reference proteome</keyword>
<dbReference type="Proteomes" id="UP000185678">
    <property type="component" value="Unassembled WGS sequence"/>
</dbReference>
<dbReference type="SUPFAM" id="SSF46785">
    <property type="entry name" value="Winged helix' DNA-binding domain"/>
    <property type="match status" value="1"/>
</dbReference>
<gene>
    <name evidence="6" type="ORF">SAMN05421779_101236</name>
</gene>
<dbReference type="Pfam" id="PF00126">
    <property type="entry name" value="HTH_1"/>
    <property type="match status" value="1"/>
</dbReference>
<feature type="domain" description="HTH lysR-type" evidence="5">
    <location>
        <begin position="40"/>
        <end position="97"/>
    </location>
</feature>
<evidence type="ECO:0000313" key="6">
    <source>
        <dbReference type="EMBL" id="SIS37357.1"/>
    </source>
</evidence>
<dbReference type="SUPFAM" id="SSF53850">
    <property type="entry name" value="Periplasmic binding protein-like II"/>
    <property type="match status" value="1"/>
</dbReference>
<evidence type="ECO:0000313" key="7">
    <source>
        <dbReference type="Proteomes" id="UP000185678"/>
    </source>
</evidence>
<dbReference type="InterPro" id="IPR005119">
    <property type="entry name" value="LysR_subst-bd"/>
</dbReference>
<dbReference type="InterPro" id="IPR058163">
    <property type="entry name" value="LysR-type_TF_proteobact-type"/>
</dbReference>
<organism evidence="6 7">
    <name type="scientific">Insolitispirillum peregrinum</name>
    <dbReference type="NCBI Taxonomy" id="80876"/>
    <lineage>
        <taxon>Bacteria</taxon>
        <taxon>Pseudomonadati</taxon>
        <taxon>Pseudomonadota</taxon>
        <taxon>Alphaproteobacteria</taxon>
        <taxon>Rhodospirillales</taxon>
        <taxon>Novispirillaceae</taxon>
        <taxon>Insolitispirillum</taxon>
    </lineage>
</organism>
<evidence type="ECO:0000256" key="1">
    <source>
        <dbReference type="ARBA" id="ARBA00009437"/>
    </source>
</evidence>
<dbReference type="PROSITE" id="PS50931">
    <property type="entry name" value="HTH_LYSR"/>
    <property type="match status" value="1"/>
</dbReference>
<protein>
    <submittedName>
        <fullName evidence="6">DNA-binding transcriptional regulator, LysR family</fullName>
    </submittedName>
</protein>
<name>A0A1N7IJW1_9PROT</name>
<dbReference type="InterPro" id="IPR036390">
    <property type="entry name" value="WH_DNA-bd_sf"/>
</dbReference>
<evidence type="ECO:0000256" key="4">
    <source>
        <dbReference type="ARBA" id="ARBA00023163"/>
    </source>
</evidence>
<sequence>MEQRFTSLFFKMQRQFNWHCFPDKLAIWHDIPNCQEAIIDRLTSMAVFIKAADLGSFAAAAEAMGMSPQMVAKHVVFLEDRLGTTLLHRTTRRQSLTDVGRAYYERCKHLLLDAEAAESIAQDMRSQPRGVLRVNAPVTFGTFSLAPFVTRYLDRYPDMRIDLTLNDRFVDPLEEGYEVLVRIGEVEDAGLVARPLAPYRLITCASPDYLARRGIPQTPADLEQHECLAYAYGGTSLPCRWVFTRGGKSEEVRANGRIRSNDWKALLYAALAGYGITLGPKSVLDSELAAGRLVRVLADYEGPARPMHVLYPTGRRPTVKIKSFVDAVVTEFGGPEPEHCTKTGL</sequence>
<dbReference type="InterPro" id="IPR000847">
    <property type="entry name" value="LysR_HTH_N"/>
</dbReference>
<dbReference type="STRING" id="80876.SAMN05421779_101236"/>
<keyword evidence="3 6" id="KW-0238">DNA-binding</keyword>
<dbReference type="FunFam" id="3.40.190.290:FF:000001">
    <property type="entry name" value="Transcriptional regulator, LysR family"/>
    <property type="match status" value="1"/>
</dbReference>
<keyword evidence="4" id="KW-0804">Transcription</keyword>
<proteinExistence type="inferred from homology"/>
<dbReference type="Pfam" id="PF03466">
    <property type="entry name" value="LysR_substrate"/>
    <property type="match status" value="1"/>
</dbReference>
<dbReference type="EMBL" id="FTOA01000001">
    <property type="protein sequence ID" value="SIS37357.1"/>
    <property type="molecule type" value="Genomic_DNA"/>
</dbReference>
<evidence type="ECO:0000256" key="2">
    <source>
        <dbReference type="ARBA" id="ARBA00023015"/>
    </source>
</evidence>
<dbReference type="Gene3D" id="1.10.10.10">
    <property type="entry name" value="Winged helix-like DNA-binding domain superfamily/Winged helix DNA-binding domain"/>
    <property type="match status" value="1"/>
</dbReference>
<keyword evidence="2" id="KW-0805">Transcription regulation</keyword>
<accession>A0A1N7IJW1</accession>
<dbReference type="AlphaFoldDB" id="A0A1N7IJW1"/>
<dbReference type="GO" id="GO:0043565">
    <property type="term" value="F:sequence-specific DNA binding"/>
    <property type="evidence" value="ECO:0007669"/>
    <property type="project" value="TreeGrafter"/>
</dbReference>
<dbReference type="GO" id="GO:0003700">
    <property type="term" value="F:DNA-binding transcription factor activity"/>
    <property type="evidence" value="ECO:0007669"/>
    <property type="project" value="InterPro"/>
</dbReference>
<dbReference type="FunFam" id="1.10.10.10:FF:000001">
    <property type="entry name" value="LysR family transcriptional regulator"/>
    <property type="match status" value="1"/>
</dbReference>
<dbReference type="PANTHER" id="PTHR30537:SF5">
    <property type="entry name" value="HTH-TYPE TRANSCRIPTIONAL ACTIVATOR TTDR-RELATED"/>
    <property type="match status" value="1"/>
</dbReference>
<comment type="similarity">
    <text evidence="1">Belongs to the LysR transcriptional regulatory family.</text>
</comment>
<dbReference type="Gene3D" id="3.40.190.290">
    <property type="match status" value="1"/>
</dbReference>
<evidence type="ECO:0000256" key="3">
    <source>
        <dbReference type="ARBA" id="ARBA00023125"/>
    </source>
</evidence>
<dbReference type="GO" id="GO:0006351">
    <property type="term" value="P:DNA-templated transcription"/>
    <property type="evidence" value="ECO:0007669"/>
    <property type="project" value="TreeGrafter"/>
</dbReference>
<dbReference type="InterPro" id="IPR036388">
    <property type="entry name" value="WH-like_DNA-bd_sf"/>
</dbReference>
<evidence type="ECO:0000259" key="5">
    <source>
        <dbReference type="PROSITE" id="PS50931"/>
    </source>
</evidence>
<dbReference type="PANTHER" id="PTHR30537">
    <property type="entry name" value="HTH-TYPE TRANSCRIPTIONAL REGULATOR"/>
    <property type="match status" value="1"/>
</dbReference>
<reference evidence="6 7" key="1">
    <citation type="submission" date="2017-01" db="EMBL/GenBank/DDBJ databases">
        <authorList>
            <person name="Mah S.A."/>
            <person name="Swanson W.J."/>
            <person name="Moy G.W."/>
            <person name="Vacquier V.D."/>
        </authorList>
    </citation>
    <scope>NUCLEOTIDE SEQUENCE [LARGE SCALE GENOMIC DNA]</scope>
    <source>
        <strain evidence="6 7">DSM 11589</strain>
    </source>
</reference>